<keyword evidence="3" id="KW-1185">Reference proteome</keyword>
<accession>A0A918LNI6</accession>
<organism evidence="2 3">
    <name type="scientific">Streptomyces purpureus</name>
    <dbReference type="NCBI Taxonomy" id="1951"/>
    <lineage>
        <taxon>Bacteria</taxon>
        <taxon>Bacillati</taxon>
        <taxon>Actinomycetota</taxon>
        <taxon>Actinomycetes</taxon>
        <taxon>Kitasatosporales</taxon>
        <taxon>Streptomycetaceae</taxon>
        <taxon>Streptomyces</taxon>
    </lineage>
</organism>
<evidence type="ECO:0000259" key="1">
    <source>
        <dbReference type="Pfam" id="PF01593"/>
    </source>
</evidence>
<dbReference type="AlphaFoldDB" id="A0A918LNI6"/>
<protein>
    <submittedName>
        <fullName evidence="2">Amine oxidase</fullName>
    </submittedName>
</protein>
<dbReference type="Gene3D" id="3.50.50.60">
    <property type="entry name" value="FAD/NAD(P)-binding domain"/>
    <property type="match status" value="1"/>
</dbReference>
<comment type="caution">
    <text evidence="2">The sequence shown here is derived from an EMBL/GenBank/DDBJ whole genome shotgun (WGS) entry which is preliminary data.</text>
</comment>
<dbReference type="EMBL" id="BMQQ01000007">
    <property type="protein sequence ID" value="GGT29110.1"/>
    <property type="molecule type" value="Genomic_DNA"/>
</dbReference>
<evidence type="ECO:0000313" key="3">
    <source>
        <dbReference type="Proteomes" id="UP000619486"/>
    </source>
</evidence>
<dbReference type="GO" id="GO:0001716">
    <property type="term" value="F:L-amino-acid oxidase activity"/>
    <property type="evidence" value="ECO:0007669"/>
    <property type="project" value="TreeGrafter"/>
</dbReference>
<dbReference type="InterPro" id="IPR036188">
    <property type="entry name" value="FAD/NAD-bd_sf"/>
</dbReference>
<dbReference type="Proteomes" id="UP000619486">
    <property type="component" value="Unassembled WGS sequence"/>
</dbReference>
<dbReference type="InterPro" id="IPR050281">
    <property type="entry name" value="Flavin_monoamine_oxidase"/>
</dbReference>
<dbReference type="RefSeq" id="WP_189201490.1">
    <property type="nucleotide sequence ID" value="NZ_BMQQ01000007.1"/>
</dbReference>
<name>A0A918LNI6_9ACTN</name>
<dbReference type="InterPro" id="IPR002937">
    <property type="entry name" value="Amino_oxidase"/>
</dbReference>
<dbReference type="SUPFAM" id="SSF54373">
    <property type="entry name" value="FAD-linked reductases, C-terminal domain"/>
    <property type="match status" value="1"/>
</dbReference>
<reference evidence="2" key="2">
    <citation type="submission" date="2020-09" db="EMBL/GenBank/DDBJ databases">
        <authorList>
            <person name="Sun Q."/>
            <person name="Ohkuma M."/>
        </authorList>
    </citation>
    <scope>NUCLEOTIDE SEQUENCE</scope>
    <source>
        <strain evidence="2">JCM 3172</strain>
    </source>
</reference>
<evidence type="ECO:0000313" key="2">
    <source>
        <dbReference type="EMBL" id="GGT29110.1"/>
    </source>
</evidence>
<dbReference type="PANTHER" id="PTHR10742">
    <property type="entry name" value="FLAVIN MONOAMINE OXIDASE"/>
    <property type="match status" value="1"/>
</dbReference>
<dbReference type="GO" id="GO:0009063">
    <property type="term" value="P:amino acid catabolic process"/>
    <property type="evidence" value="ECO:0007669"/>
    <property type="project" value="TreeGrafter"/>
</dbReference>
<sequence length="484" mass="53960">MREATPTEVRRDFDSGMPDLRLPRSVVVIGAGLSGLAVAYELANRGCDVTVLEASGRAGGRAYTLREPFADGLHAEAGAMTLTPHCHYAMHYLRELGVGLETADLVGTTFSYFMGSRLFTPDRESLEQAGLPLAPHEKTLGVEGMIDRYVRDTYQALQPDITAPDWTVTPLLGRYDQRSVYEVLTDRGASPVAVDLMEPHFLEMRGGDLKTASALSWLRHEASPHSLTNADPRWSKVKGGTDRFPQAFAERLKDRIRYRKPVVRVAQDAERARLTFLDQGRLQTMEAERVVVTVPFSAVRHIDFTDAALSDAKHDVMRRVKYSSIVRVYLQMSSQFWPQRNASFSTDLPVRWIRDATPQLPGPRKILECLMTGWRARAVAVMSAEERLRFVLDQVETVLPGARDHYETGTSVVWDQQPYIEGAYILPELGHSALMPVIRRPEGRIHFAGDHAAFEPNGGSMTFALESAARTVLELGRGSGEQQP</sequence>
<dbReference type="PANTHER" id="PTHR10742:SF342">
    <property type="entry name" value="AMINE OXIDASE"/>
    <property type="match status" value="1"/>
</dbReference>
<reference evidence="2" key="1">
    <citation type="journal article" date="2014" name="Int. J. Syst. Evol. Microbiol.">
        <title>Complete genome sequence of Corynebacterium casei LMG S-19264T (=DSM 44701T), isolated from a smear-ripened cheese.</title>
        <authorList>
            <consortium name="US DOE Joint Genome Institute (JGI-PGF)"/>
            <person name="Walter F."/>
            <person name="Albersmeier A."/>
            <person name="Kalinowski J."/>
            <person name="Ruckert C."/>
        </authorList>
    </citation>
    <scope>NUCLEOTIDE SEQUENCE</scope>
    <source>
        <strain evidence="2">JCM 3172</strain>
    </source>
</reference>
<proteinExistence type="predicted"/>
<dbReference type="SUPFAM" id="SSF51905">
    <property type="entry name" value="FAD/NAD(P)-binding domain"/>
    <property type="match status" value="1"/>
</dbReference>
<dbReference type="Pfam" id="PF01593">
    <property type="entry name" value="Amino_oxidase"/>
    <property type="match status" value="1"/>
</dbReference>
<feature type="domain" description="Amine oxidase" evidence="1">
    <location>
        <begin position="33"/>
        <end position="471"/>
    </location>
</feature>
<gene>
    <name evidence="2" type="ORF">GCM10014713_23280</name>
</gene>